<feature type="compositionally biased region" description="Polar residues" evidence="1">
    <location>
        <begin position="563"/>
        <end position="582"/>
    </location>
</feature>
<proteinExistence type="predicted"/>
<dbReference type="Proteomes" id="UP000269721">
    <property type="component" value="Unassembled WGS sequence"/>
</dbReference>
<feature type="region of interest" description="Disordered" evidence="1">
    <location>
        <begin position="601"/>
        <end position="624"/>
    </location>
</feature>
<feature type="compositionally biased region" description="Polar residues" evidence="1">
    <location>
        <begin position="601"/>
        <end position="617"/>
    </location>
</feature>
<reference evidence="3" key="1">
    <citation type="journal article" date="2018" name="Nat. Microbiol.">
        <title>Leveraging single-cell genomics to expand the fungal tree of life.</title>
        <authorList>
            <person name="Ahrendt S.R."/>
            <person name="Quandt C.A."/>
            <person name="Ciobanu D."/>
            <person name="Clum A."/>
            <person name="Salamov A."/>
            <person name="Andreopoulos B."/>
            <person name="Cheng J.F."/>
            <person name="Woyke T."/>
            <person name="Pelin A."/>
            <person name="Henrissat B."/>
            <person name="Reynolds N.K."/>
            <person name="Benny G.L."/>
            <person name="Smith M.E."/>
            <person name="James T.Y."/>
            <person name="Grigoriev I.V."/>
        </authorList>
    </citation>
    <scope>NUCLEOTIDE SEQUENCE [LARGE SCALE GENOMIC DNA]</scope>
</reference>
<evidence type="ECO:0000313" key="2">
    <source>
        <dbReference type="EMBL" id="RKO92146.1"/>
    </source>
</evidence>
<accession>A0A4P9WN19</accession>
<organism evidence="2 3">
    <name type="scientific">Blyttiomyces helicus</name>
    <dbReference type="NCBI Taxonomy" id="388810"/>
    <lineage>
        <taxon>Eukaryota</taxon>
        <taxon>Fungi</taxon>
        <taxon>Fungi incertae sedis</taxon>
        <taxon>Chytridiomycota</taxon>
        <taxon>Chytridiomycota incertae sedis</taxon>
        <taxon>Chytridiomycetes</taxon>
        <taxon>Chytridiomycetes incertae sedis</taxon>
        <taxon>Blyttiomyces</taxon>
    </lineage>
</organism>
<dbReference type="EMBL" id="KZ994757">
    <property type="protein sequence ID" value="RKO92146.1"/>
    <property type="molecule type" value="Genomic_DNA"/>
</dbReference>
<protein>
    <submittedName>
        <fullName evidence="2">Uncharacterized protein</fullName>
    </submittedName>
</protein>
<feature type="compositionally biased region" description="Basic and acidic residues" evidence="1">
    <location>
        <begin position="434"/>
        <end position="449"/>
    </location>
</feature>
<evidence type="ECO:0000313" key="3">
    <source>
        <dbReference type="Proteomes" id="UP000269721"/>
    </source>
</evidence>
<feature type="region of interest" description="Disordered" evidence="1">
    <location>
        <begin position="148"/>
        <end position="180"/>
    </location>
</feature>
<feature type="region of interest" description="Disordered" evidence="1">
    <location>
        <begin position="413"/>
        <end position="458"/>
    </location>
</feature>
<feature type="compositionally biased region" description="Acidic residues" evidence="1">
    <location>
        <begin position="413"/>
        <end position="424"/>
    </location>
</feature>
<sequence>MAADVMAECYVNLIPSRSIWTIQRQRTVALQAYIEGESPTLANTVHSAVLSADPAPVIRTSLDWLSVWNADLPLLSRLPTGTAMAVSGLSTGVSRVASRPLDPGGGRCCPGREEAWKVAQEGESAGTSKVSEEAEYCRAIRVAEEANHTATTKASQAAEGTDTNQAKSSNRATATDKLPKQRFAKPAMPLRVLKSAVIVVDSDGGADHPILKVPKGKPPALDKIKNFQLRSIHLECPGSSELMQSGTLRIGVVRDAPNWCNQGRSDLGALKSSVEAEKLRSAFVAMASAECQALKVSTAPGTSGTGHLAPKHPKDFKPAVKHLFPVKGLSDLDNHLQTISKKQKADATALAAPAKAAKAPSGPSNSESEAAGSKHTPVSWKKLSLKQCFEEEDVWPFVAATKKVKALLGEYADDEEDKGDEEDDHQQYLSKYTESNKERESKGRDEGKGGNDACHPGDWVEASAGGEGGTNMEEIWGFADNFEDPSLREENRLQSNKVGSRERLLDMIAPRDGSNVNHFTSKCSHTDLESSIGSLIKGNLRRVITEVPVWTKVRHEWDVDDSAPSSRSESVWLTGTSRPSSATASLCSKWQGCPLEGNTCSKARLSPSSATSRTIPTKSKMKGF</sequence>
<feature type="region of interest" description="Disordered" evidence="1">
    <location>
        <begin position="560"/>
        <end position="582"/>
    </location>
</feature>
<dbReference type="AlphaFoldDB" id="A0A4P9WN19"/>
<feature type="compositionally biased region" description="Low complexity" evidence="1">
    <location>
        <begin position="346"/>
        <end position="359"/>
    </location>
</feature>
<feature type="compositionally biased region" description="Polar residues" evidence="1">
    <location>
        <begin position="161"/>
        <end position="173"/>
    </location>
</feature>
<keyword evidence="3" id="KW-1185">Reference proteome</keyword>
<name>A0A4P9WN19_9FUNG</name>
<gene>
    <name evidence="2" type="ORF">BDK51DRAFT_39493</name>
</gene>
<evidence type="ECO:0000256" key="1">
    <source>
        <dbReference type="SAM" id="MobiDB-lite"/>
    </source>
</evidence>
<feature type="region of interest" description="Disordered" evidence="1">
    <location>
        <begin position="343"/>
        <end position="377"/>
    </location>
</feature>